<accession>A0A6A6CKI4</accession>
<dbReference type="EMBL" id="ML993595">
    <property type="protein sequence ID" value="KAF2166718.1"/>
    <property type="molecule type" value="Genomic_DNA"/>
</dbReference>
<organism evidence="1 2">
    <name type="scientific">Zasmidium cellare ATCC 36951</name>
    <dbReference type="NCBI Taxonomy" id="1080233"/>
    <lineage>
        <taxon>Eukaryota</taxon>
        <taxon>Fungi</taxon>
        <taxon>Dikarya</taxon>
        <taxon>Ascomycota</taxon>
        <taxon>Pezizomycotina</taxon>
        <taxon>Dothideomycetes</taxon>
        <taxon>Dothideomycetidae</taxon>
        <taxon>Mycosphaerellales</taxon>
        <taxon>Mycosphaerellaceae</taxon>
        <taxon>Zasmidium</taxon>
    </lineage>
</organism>
<dbReference type="PANTHER" id="PTHR43712">
    <property type="entry name" value="PUTATIVE (AFU_ORTHOLOGUE AFUA_4G14580)-RELATED"/>
    <property type="match status" value="1"/>
</dbReference>
<dbReference type="SUPFAM" id="SSF46785">
    <property type="entry name" value="Winged helix' DNA-binding domain"/>
    <property type="match status" value="1"/>
</dbReference>
<gene>
    <name evidence="1" type="ORF">M409DRAFT_54511</name>
</gene>
<dbReference type="InterPro" id="IPR036388">
    <property type="entry name" value="WH-like_DNA-bd_sf"/>
</dbReference>
<dbReference type="PANTHER" id="PTHR43712:SF15">
    <property type="entry name" value="MONODICTYPHENONE CLUSTER TRANSCRIPTIONAL COACTIVATOR MDPA"/>
    <property type="match status" value="1"/>
</dbReference>
<dbReference type="AlphaFoldDB" id="A0A6A6CKI4"/>
<evidence type="ECO:0000313" key="1">
    <source>
        <dbReference type="EMBL" id="KAF2166718.1"/>
    </source>
</evidence>
<evidence type="ECO:0000313" key="2">
    <source>
        <dbReference type="Proteomes" id="UP000799537"/>
    </source>
</evidence>
<dbReference type="InterPro" id="IPR036390">
    <property type="entry name" value="WH_DNA-bd_sf"/>
</dbReference>
<protein>
    <recommendedName>
        <fullName evidence="3">O-methyltransferase domain-containing protein</fullName>
    </recommendedName>
</protein>
<keyword evidence="2" id="KW-1185">Reference proteome</keyword>
<sequence length="457" mass="49752">MDSIQILKLCTELSEIVRVLEAEDVFSTSTIHESDNDLEKRASVSQRISTINRHICGIVARLQDGPDQFLYQLATQNQVLACFKWLSDHQVVACLPLTESIPVEELANLADVDKAMLSRVVRLVASVGFLREDRPGHVAHTALSTHFTTELSSLDAITFLASEIAPLALQSASIAKIQSKSKLQDDLQCTQTNGMDNSNSCSHLSFGGSSIRPQIQRQWAAYCQKMGKSESILGSVINHLNWQGLGQATVVHICATHSDLSNTLTKIAPAIRVIVQVYEWAPPEVTTASSSSKPLFAQGVPRQSSTTQPIRDAAVYVVQPDASSLPSGMTSLQELVASELRSHLPVLRANPASLLILAPPLLPEPGSVSPQVETQARVRDFAQLQLTSDGALELSELYEIVQSVDDSYGNLAVCNEMRSKQGHVVGLTVKYQSRSETALLSSNADFDMSWADWSSYA</sequence>
<name>A0A6A6CKI4_ZASCE</name>
<dbReference type="GeneID" id="54566003"/>
<dbReference type="RefSeq" id="XP_033667607.1">
    <property type="nucleotide sequence ID" value="XM_033812731.1"/>
</dbReference>
<proteinExistence type="predicted"/>
<reference evidence="1" key="1">
    <citation type="journal article" date="2020" name="Stud. Mycol.">
        <title>101 Dothideomycetes genomes: a test case for predicting lifestyles and emergence of pathogens.</title>
        <authorList>
            <person name="Haridas S."/>
            <person name="Albert R."/>
            <person name="Binder M."/>
            <person name="Bloem J."/>
            <person name="Labutti K."/>
            <person name="Salamov A."/>
            <person name="Andreopoulos B."/>
            <person name="Baker S."/>
            <person name="Barry K."/>
            <person name="Bills G."/>
            <person name="Bluhm B."/>
            <person name="Cannon C."/>
            <person name="Castanera R."/>
            <person name="Culley D."/>
            <person name="Daum C."/>
            <person name="Ezra D."/>
            <person name="Gonzalez J."/>
            <person name="Henrissat B."/>
            <person name="Kuo A."/>
            <person name="Liang C."/>
            <person name="Lipzen A."/>
            <person name="Lutzoni F."/>
            <person name="Magnuson J."/>
            <person name="Mondo S."/>
            <person name="Nolan M."/>
            <person name="Ohm R."/>
            <person name="Pangilinan J."/>
            <person name="Park H.-J."/>
            <person name="Ramirez L."/>
            <person name="Alfaro M."/>
            <person name="Sun H."/>
            <person name="Tritt A."/>
            <person name="Yoshinaga Y."/>
            <person name="Zwiers L.-H."/>
            <person name="Turgeon B."/>
            <person name="Goodwin S."/>
            <person name="Spatafora J."/>
            <person name="Crous P."/>
            <person name="Grigoriev I."/>
        </authorList>
    </citation>
    <scope>NUCLEOTIDE SEQUENCE</scope>
    <source>
        <strain evidence="1">ATCC 36951</strain>
    </source>
</reference>
<dbReference type="Proteomes" id="UP000799537">
    <property type="component" value="Unassembled WGS sequence"/>
</dbReference>
<evidence type="ECO:0008006" key="3">
    <source>
        <dbReference type="Google" id="ProtNLM"/>
    </source>
</evidence>
<dbReference type="OrthoDB" id="2410195at2759"/>
<dbReference type="Gene3D" id="1.10.10.10">
    <property type="entry name" value="Winged helix-like DNA-binding domain superfamily/Winged helix DNA-binding domain"/>
    <property type="match status" value="1"/>
</dbReference>